<proteinExistence type="predicted"/>
<sequence>MYSPLGAARPRAGGDARARRRGGRIFALLATVVLTALTTGCQRTPAELGGSEPGVTRPVGVSWTDPAALLPATDLGPGWRERATAPEQPRWPWEQADCPAYRAEDYRAQVHRLDAVQRFYDRADGSATAHHIVEAYEPGWGGPALDDVRAVLRRCAGYLVLGARMSFTLVGTPPLADGALLVRGLIAHSGSAPTTAYFVVVRRGDTISTLNLPDPGHRAAVEAVAARQVARLG</sequence>
<dbReference type="STRING" id="307121.GA0070620_5024"/>
<dbReference type="RefSeq" id="WP_157741705.1">
    <property type="nucleotide sequence ID" value="NZ_JBHRWG010000002.1"/>
</dbReference>
<organism evidence="1 2">
    <name type="scientific">Micromonospora krabiensis</name>
    <dbReference type="NCBI Taxonomy" id="307121"/>
    <lineage>
        <taxon>Bacteria</taxon>
        <taxon>Bacillati</taxon>
        <taxon>Actinomycetota</taxon>
        <taxon>Actinomycetes</taxon>
        <taxon>Micromonosporales</taxon>
        <taxon>Micromonosporaceae</taxon>
        <taxon>Micromonospora</taxon>
    </lineage>
</organism>
<evidence type="ECO:0000313" key="2">
    <source>
        <dbReference type="Proteomes" id="UP000199393"/>
    </source>
</evidence>
<dbReference type="Proteomes" id="UP000199393">
    <property type="component" value="Chromosome I"/>
</dbReference>
<protein>
    <recommendedName>
        <fullName evidence="3">PknH-like extracellular domain-containing protein</fullName>
    </recommendedName>
</protein>
<dbReference type="AlphaFoldDB" id="A0A1C3NA41"/>
<dbReference type="EMBL" id="LT598496">
    <property type="protein sequence ID" value="SBV29452.1"/>
    <property type="molecule type" value="Genomic_DNA"/>
</dbReference>
<dbReference type="OrthoDB" id="3371051at2"/>
<name>A0A1C3NA41_9ACTN</name>
<evidence type="ECO:0008006" key="3">
    <source>
        <dbReference type="Google" id="ProtNLM"/>
    </source>
</evidence>
<gene>
    <name evidence="1" type="ORF">GA0070620_5024</name>
</gene>
<evidence type="ECO:0000313" key="1">
    <source>
        <dbReference type="EMBL" id="SBV29452.1"/>
    </source>
</evidence>
<keyword evidence="2" id="KW-1185">Reference proteome</keyword>
<accession>A0A1C3NA41</accession>
<reference evidence="2" key="1">
    <citation type="submission" date="2016-06" db="EMBL/GenBank/DDBJ databases">
        <authorList>
            <person name="Varghese N."/>
        </authorList>
    </citation>
    <scope>NUCLEOTIDE SEQUENCE [LARGE SCALE GENOMIC DNA]</scope>
    <source>
        <strain evidence="2">DSM 45344</strain>
    </source>
</reference>